<sequence>MSRRDPTKPAEPVAYSSKTSGNDIFAADRTTTEISGPTDSHVLSKVDQDDKGLAQKAGQTDTVTDLGWNQHADELDEQLVSGISNEDLWMLIRRFNKQIYYVKAVPDPPLQRLDLNRAEDEQFSPDKLRATLERFYTTIVVSLTSFVNHIARLRSWRERQRTAAFCAVGYNWKCPFVYFAAWALDLLAPTIFTLLIVLVISPDSRSYLFPPAPIALVDKDTGGVQKPKAGVLGSHDSITGAPENMKGEAAEQEASNLFTSVASVAVGSVAGKHDQGTPDDAPMEENVPDAMELATSAADAQTAAHGEAPDDAHDKTRQPMRDTVYNAANKSMRVLSDIIDTWERFGNALSPTPPFSIVTPYVRLTAVLSVGFLVSLLTSSYVFVKMITFGTGFAFFGDPIIWRAVTYLNREYPRWEKLLELQNSLLKGIPTNAQLTLTLLRIGEANGAPLPPPPSHSLHQTPNHPAPVDDKDINIPASEEEINQAIAPSPQPVVEEHEVHPKPPKKGFMNRMIGFFRGTTATGIQSKLAVDRARAAAGSKHAKPRVGVLRSKGKVTLPSGPIQFDGRYKGKRGVVVLDQSQKPPLLYFTTDQTVQLDQPSLEHRPKGTVLFKMPVTDILEMRKIGGLGWKGKLVTGWAVGSSKEVVDGMVLTGKLPEQKYQLTAMKTRNQLFNRLVAIDGQVWESY</sequence>
<dbReference type="EMBL" id="KZ851850">
    <property type="protein sequence ID" value="RDK43870.1"/>
    <property type="molecule type" value="Genomic_DNA"/>
</dbReference>
<dbReference type="PANTHER" id="PTHR38694:SF1">
    <property type="entry name" value="PEROXIN DOMAIN-CONTAINING PROTEIN"/>
    <property type="match status" value="1"/>
</dbReference>
<organism evidence="3 4">
    <name type="scientific">Aspergillus phoenicis ATCC 13157</name>
    <dbReference type="NCBI Taxonomy" id="1353007"/>
    <lineage>
        <taxon>Eukaryota</taxon>
        <taxon>Fungi</taxon>
        <taxon>Dikarya</taxon>
        <taxon>Ascomycota</taxon>
        <taxon>Pezizomycotina</taxon>
        <taxon>Eurotiomycetes</taxon>
        <taxon>Eurotiomycetidae</taxon>
        <taxon>Eurotiales</taxon>
        <taxon>Aspergillaceae</taxon>
        <taxon>Aspergillus</taxon>
    </lineage>
</organism>
<dbReference type="PANTHER" id="PTHR38694">
    <property type="entry name" value="CONSERVED EXPRESSED PROTEIN"/>
    <property type="match status" value="1"/>
</dbReference>
<evidence type="ECO:0000256" key="1">
    <source>
        <dbReference type="SAM" id="MobiDB-lite"/>
    </source>
</evidence>
<feature type="region of interest" description="Disordered" evidence="1">
    <location>
        <begin position="446"/>
        <end position="472"/>
    </location>
</feature>
<proteinExistence type="predicted"/>
<keyword evidence="2" id="KW-0472">Membrane</keyword>
<evidence type="ECO:0000313" key="4">
    <source>
        <dbReference type="Proteomes" id="UP000254937"/>
    </source>
</evidence>
<protein>
    <submittedName>
        <fullName evidence="3">Uncharacterized protein</fullName>
    </submittedName>
</protein>
<keyword evidence="2" id="KW-0812">Transmembrane</keyword>
<reference evidence="3 4" key="1">
    <citation type="submission" date="2018-07" db="EMBL/GenBank/DDBJ databases">
        <title>Section-level genome sequencing of Aspergillus section Nigri to investigate inter- and intra-species variation.</title>
        <authorList>
            <consortium name="DOE Joint Genome Institute"/>
            <person name="Vesth T.C."/>
            <person name="Nybo J.L."/>
            <person name="Theobald S."/>
            <person name="Frisvad J.C."/>
            <person name="Larsen T.O."/>
            <person name="Nielsen K.F."/>
            <person name="Hoof J.B."/>
            <person name="Brandl J."/>
            <person name="Salamov A."/>
            <person name="Riley R."/>
            <person name="Gladden J.M."/>
            <person name="Phatale P."/>
            <person name="Nielsen M.T."/>
            <person name="Lyhne E.K."/>
            <person name="Kogle M.E."/>
            <person name="Strasser K."/>
            <person name="McDonnell E."/>
            <person name="Barry K."/>
            <person name="Clum A."/>
            <person name="Chen C."/>
            <person name="Nolan M."/>
            <person name="Sandor L."/>
            <person name="Kuo A."/>
            <person name="Lipzen A."/>
            <person name="Hainaut M."/>
            <person name="Drula E."/>
            <person name="Tsang A."/>
            <person name="Magnuson J.K."/>
            <person name="Henrissat B."/>
            <person name="Wiebenga A."/>
            <person name="Simmons B.A."/>
            <person name="Makela M.R."/>
            <person name="De vries R.P."/>
            <person name="Grigoriev I.V."/>
            <person name="Mortensen U.H."/>
            <person name="Baker S.E."/>
            <person name="Andersen M.R."/>
        </authorList>
    </citation>
    <scope>NUCLEOTIDE SEQUENCE [LARGE SCALE GENOMIC DNA]</scope>
    <source>
        <strain evidence="3 4">ATCC 13157</strain>
    </source>
</reference>
<dbReference type="Proteomes" id="UP000254937">
    <property type="component" value="Unassembled WGS sequence"/>
</dbReference>
<evidence type="ECO:0000256" key="2">
    <source>
        <dbReference type="SAM" id="Phobius"/>
    </source>
</evidence>
<gene>
    <name evidence="3" type="ORF">M752DRAFT_318415</name>
</gene>
<feature type="compositionally biased region" description="Basic and acidic residues" evidence="1">
    <location>
        <begin position="307"/>
        <end position="318"/>
    </location>
</feature>
<keyword evidence="2" id="KW-1133">Transmembrane helix</keyword>
<dbReference type="InterPro" id="IPR021709">
    <property type="entry name" value="DUF3292"/>
</dbReference>
<keyword evidence="4" id="KW-1185">Reference proteome</keyword>
<dbReference type="Pfam" id="PF11696">
    <property type="entry name" value="DUF3292"/>
    <property type="match status" value="1"/>
</dbReference>
<feature type="region of interest" description="Disordered" evidence="1">
    <location>
        <begin position="296"/>
        <end position="318"/>
    </location>
</feature>
<feature type="region of interest" description="Disordered" evidence="1">
    <location>
        <begin position="227"/>
        <end position="252"/>
    </location>
</feature>
<accession>A0A370PNU6</accession>
<name>A0A370PNU6_ASPPH</name>
<feature type="transmembrane region" description="Helical" evidence="2">
    <location>
        <begin position="176"/>
        <end position="200"/>
    </location>
</feature>
<dbReference type="AlphaFoldDB" id="A0A370PNU6"/>
<evidence type="ECO:0000313" key="3">
    <source>
        <dbReference type="EMBL" id="RDK43870.1"/>
    </source>
</evidence>
<feature type="region of interest" description="Disordered" evidence="1">
    <location>
        <begin position="1"/>
        <end position="39"/>
    </location>
</feature>